<sequence length="258" mass="26795">MTDELGLVVPVLSDARAAGAVLLALCVTSHSSAASNEAECVTVPVLVVNRSLSPVAFLNTSYAAALCCTAASGLLRMAAAKGFNFEAKLAAVVPVLLVVVVVVSCWPRVALVGFGGSKPNRSLLILLPPPVEILVSVSGARGSKSLSESELSSNPSSLVPTDGLNASSVLLIWRIINQVVVMIARSNACPIVSVMSDASLLEMNTKHSCRSSVPLLVVELLELFVSSPEEAIEDVGVAPVPVLAMKLKNFFTPFSSAQ</sequence>
<evidence type="ECO:0000313" key="2">
    <source>
        <dbReference type="EnsemblMetazoa" id="AMEM005027-PA"/>
    </source>
</evidence>
<accession>A0A182UWV6</accession>
<keyword evidence="1" id="KW-1133">Transmembrane helix</keyword>
<proteinExistence type="predicted"/>
<evidence type="ECO:0000313" key="3">
    <source>
        <dbReference type="Proteomes" id="UP000075903"/>
    </source>
</evidence>
<dbReference type="VEuPathDB" id="VectorBase:AMEM005027"/>
<name>A0A182UWV6_ANOME</name>
<dbReference type="Proteomes" id="UP000075903">
    <property type="component" value="Unassembled WGS sequence"/>
</dbReference>
<keyword evidence="3" id="KW-1185">Reference proteome</keyword>
<reference evidence="2" key="1">
    <citation type="submission" date="2020-05" db="UniProtKB">
        <authorList>
            <consortium name="EnsemblMetazoa"/>
        </authorList>
    </citation>
    <scope>IDENTIFICATION</scope>
    <source>
        <strain evidence="2">MAF</strain>
    </source>
</reference>
<protein>
    <submittedName>
        <fullName evidence="2">Uncharacterized protein</fullName>
    </submittedName>
</protein>
<keyword evidence="1" id="KW-0472">Membrane</keyword>
<evidence type="ECO:0000256" key="1">
    <source>
        <dbReference type="SAM" id="Phobius"/>
    </source>
</evidence>
<feature type="transmembrane region" description="Helical" evidence="1">
    <location>
        <begin position="56"/>
        <end position="77"/>
    </location>
</feature>
<keyword evidence="1" id="KW-0812">Transmembrane</keyword>
<feature type="transmembrane region" description="Helical" evidence="1">
    <location>
        <begin position="89"/>
        <end position="109"/>
    </location>
</feature>
<organism evidence="2 3">
    <name type="scientific">Anopheles merus</name>
    <name type="common">Mosquito</name>
    <dbReference type="NCBI Taxonomy" id="30066"/>
    <lineage>
        <taxon>Eukaryota</taxon>
        <taxon>Metazoa</taxon>
        <taxon>Ecdysozoa</taxon>
        <taxon>Arthropoda</taxon>
        <taxon>Hexapoda</taxon>
        <taxon>Insecta</taxon>
        <taxon>Pterygota</taxon>
        <taxon>Neoptera</taxon>
        <taxon>Endopterygota</taxon>
        <taxon>Diptera</taxon>
        <taxon>Nematocera</taxon>
        <taxon>Culicoidea</taxon>
        <taxon>Culicidae</taxon>
        <taxon>Anophelinae</taxon>
        <taxon>Anopheles</taxon>
    </lineage>
</organism>
<dbReference type="AlphaFoldDB" id="A0A182UWV6"/>
<dbReference type="EnsemblMetazoa" id="AMEM005027-RA">
    <property type="protein sequence ID" value="AMEM005027-PA"/>
    <property type="gene ID" value="AMEM005027"/>
</dbReference>